<evidence type="ECO:0000313" key="1">
    <source>
        <dbReference type="EMBL" id="KRR20805.1"/>
    </source>
</evidence>
<dbReference type="AlphaFoldDB" id="A0A0R3MS51"/>
<dbReference type="Proteomes" id="UP000051660">
    <property type="component" value="Unassembled WGS sequence"/>
</dbReference>
<proteinExistence type="predicted"/>
<evidence type="ECO:0000313" key="2">
    <source>
        <dbReference type="Proteomes" id="UP000051660"/>
    </source>
</evidence>
<accession>A0A0R3MS51</accession>
<organism evidence="1 2">
    <name type="scientific">Bradyrhizobium lablabi</name>
    <dbReference type="NCBI Taxonomy" id="722472"/>
    <lineage>
        <taxon>Bacteria</taxon>
        <taxon>Pseudomonadati</taxon>
        <taxon>Pseudomonadota</taxon>
        <taxon>Alphaproteobacteria</taxon>
        <taxon>Hyphomicrobiales</taxon>
        <taxon>Nitrobacteraceae</taxon>
        <taxon>Bradyrhizobium</taxon>
    </lineage>
</organism>
<comment type="caution">
    <text evidence="1">The sequence shown here is derived from an EMBL/GenBank/DDBJ whole genome shotgun (WGS) entry which is preliminary data.</text>
</comment>
<gene>
    <name evidence="1" type="ORF">CQ14_26265</name>
</gene>
<sequence>MNDLARPDKQSRARPMISVWVLLAAAVAILVAANAHLVYVAIMSQPACVAHLRQGEGDAARGQFSAARSSCSPSTALNAGHS</sequence>
<name>A0A0R3MS51_9BRAD</name>
<protein>
    <submittedName>
        <fullName evidence="1">Uncharacterized protein</fullName>
    </submittedName>
</protein>
<dbReference type="EMBL" id="LLYB01000085">
    <property type="protein sequence ID" value="KRR20805.1"/>
    <property type="molecule type" value="Genomic_DNA"/>
</dbReference>
<reference evidence="1 2" key="1">
    <citation type="submission" date="2014-03" db="EMBL/GenBank/DDBJ databases">
        <title>Bradyrhizobium valentinum sp. nov., isolated from effective nodules of Lupinus mariae-josephae, a lupine endemic of basic-lime soils in Eastern Spain.</title>
        <authorList>
            <person name="Duran D."/>
            <person name="Rey L."/>
            <person name="Navarro A."/>
            <person name="Busquets A."/>
            <person name="Imperial J."/>
            <person name="Ruiz-Argueso T."/>
        </authorList>
    </citation>
    <scope>NUCLEOTIDE SEQUENCE [LARGE SCALE GENOMIC DNA]</scope>
    <source>
        <strain evidence="1 2">CCBAU 23086</strain>
    </source>
</reference>